<comment type="similarity">
    <text evidence="1">Belongs to the CvfB family.</text>
</comment>
<feature type="domain" description="S1 motif" evidence="2">
    <location>
        <begin position="144"/>
        <end position="206"/>
    </location>
</feature>
<dbReference type="Proteomes" id="UP000019205">
    <property type="component" value="Chromosome"/>
</dbReference>
<dbReference type="InterPro" id="IPR014464">
    <property type="entry name" value="CvfB_fam"/>
</dbReference>
<evidence type="ECO:0000313" key="4">
    <source>
        <dbReference type="Proteomes" id="UP000019205"/>
    </source>
</evidence>
<dbReference type="eggNOG" id="COG2996">
    <property type="taxonomic scope" value="Bacteria"/>
</dbReference>
<dbReference type="RefSeq" id="WP_008294638.1">
    <property type="nucleotide sequence ID" value="NZ_CM002299.1"/>
</dbReference>
<dbReference type="STRING" id="314285.KT71_10999"/>
<dbReference type="Pfam" id="PF13509">
    <property type="entry name" value="S1_2"/>
    <property type="match status" value="2"/>
</dbReference>
<dbReference type="InterPro" id="IPR036388">
    <property type="entry name" value="WH-like_DNA-bd_sf"/>
</dbReference>
<dbReference type="EMBL" id="AAOA02000003">
    <property type="protein sequence ID" value="EAQ96823.1"/>
    <property type="molecule type" value="Genomic_DNA"/>
</dbReference>
<dbReference type="SMART" id="SM00316">
    <property type="entry name" value="S1"/>
    <property type="match status" value="2"/>
</dbReference>
<proteinExistence type="inferred from homology"/>
<dbReference type="Gene3D" id="1.10.10.10">
    <property type="entry name" value="Winged helix-like DNA-binding domain superfamily/Winged helix DNA-binding domain"/>
    <property type="match status" value="1"/>
</dbReference>
<sequence length="278" mass="31150">MGREIGRFHTMEILEIGRHSAILDGGDWGRLSMDLRLCPDTAEPGDGLEVFVYLDASGQPAVTTEKPAAQLGEVAWVEVVEVNDLGAFVDWGLPRDLFVPFAEQQHALKKGSHTLVRVYLDNQGRLAGSTRVDHWIDDSSSALQQGQKVSLMIAERTELGYKAIINHQCWGLLYSNELYQRVRKGQVLTGFVQRIRNDGRIDLSLNQPGFSRTKMDEVSAKILARMEENDGFLSLTDKSPPREIYAVFGVSKKVFKQAIGALYKQRIITLETDGIRFL</sequence>
<reference evidence="3 4" key="2">
    <citation type="journal article" date="2009" name="PLoS ONE">
        <title>The photosynthetic apparatus and its regulation in the aerobic gammaproteobacterium Congregibacter litoralis gen. nov., sp. nov.</title>
        <authorList>
            <person name="Spring S."/>
            <person name="Lunsdorf H."/>
            <person name="Fuchs B.M."/>
            <person name="Tindall B.J."/>
        </authorList>
    </citation>
    <scope>NUCLEOTIDE SEQUENCE [LARGE SCALE GENOMIC DNA]</scope>
    <source>
        <strain evidence="3">KT71</strain>
    </source>
</reference>
<comment type="caution">
    <text evidence="3">The sequence shown here is derived from an EMBL/GenBank/DDBJ whole genome shotgun (WGS) entry which is preliminary data.</text>
</comment>
<dbReference type="PANTHER" id="PTHR37296">
    <property type="entry name" value="CONSERVED VIRULENCE FACTOR B"/>
    <property type="match status" value="1"/>
</dbReference>
<evidence type="ECO:0000259" key="2">
    <source>
        <dbReference type="SMART" id="SM00316"/>
    </source>
</evidence>
<dbReference type="OrthoDB" id="9801597at2"/>
<dbReference type="InterPro" id="IPR040764">
    <property type="entry name" value="CvfB_WH"/>
</dbReference>
<dbReference type="Gene3D" id="2.40.50.140">
    <property type="entry name" value="Nucleic acid-binding proteins"/>
    <property type="match status" value="1"/>
</dbReference>
<feature type="domain" description="S1 motif" evidence="2">
    <location>
        <begin position="70"/>
        <end position="131"/>
    </location>
</feature>
<accession>A4AAV1</accession>
<organism evidence="3 4">
    <name type="scientific">Congregibacter litoralis KT71</name>
    <dbReference type="NCBI Taxonomy" id="314285"/>
    <lineage>
        <taxon>Bacteria</taxon>
        <taxon>Pseudomonadati</taxon>
        <taxon>Pseudomonadota</taxon>
        <taxon>Gammaproteobacteria</taxon>
        <taxon>Cellvibrionales</taxon>
        <taxon>Halieaceae</taxon>
        <taxon>Congregibacter</taxon>
    </lineage>
</organism>
<dbReference type="HOGENOM" id="CLU_064885_1_0_6"/>
<evidence type="ECO:0000256" key="1">
    <source>
        <dbReference type="PIRNR" id="PIRNR012524"/>
    </source>
</evidence>
<dbReference type="Pfam" id="PF17783">
    <property type="entry name" value="WHD_CvfB"/>
    <property type="match status" value="1"/>
</dbReference>
<dbReference type="InterPro" id="IPR012340">
    <property type="entry name" value="NA-bd_OB-fold"/>
</dbReference>
<dbReference type="InterPro" id="IPR039566">
    <property type="entry name" value="CvfB_S1_st"/>
</dbReference>
<name>A4AAV1_9GAMM</name>
<dbReference type="AlphaFoldDB" id="A4AAV1"/>
<evidence type="ECO:0000313" key="3">
    <source>
        <dbReference type="EMBL" id="EAQ96823.1"/>
    </source>
</evidence>
<dbReference type="PIRSF" id="PIRSF012524">
    <property type="entry name" value="YitL_S1"/>
    <property type="match status" value="1"/>
</dbReference>
<dbReference type="InterPro" id="IPR003029">
    <property type="entry name" value="S1_domain"/>
</dbReference>
<dbReference type="PANTHER" id="PTHR37296:SF1">
    <property type="entry name" value="CONSERVED VIRULENCE FACTOR B"/>
    <property type="match status" value="1"/>
</dbReference>
<protein>
    <recommendedName>
        <fullName evidence="2">S1 motif domain-containing protein</fullName>
    </recommendedName>
</protein>
<gene>
    <name evidence="3" type="ORF">KT71_10999</name>
</gene>
<reference evidence="3 4" key="1">
    <citation type="journal article" date="2007" name="Proc. Natl. Acad. Sci. U.S.A.">
        <title>Characterization of a marine gammaproteobacterium capable of aerobic anoxygenic photosynthesis.</title>
        <authorList>
            <person name="Fuchs B.M."/>
            <person name="Spring S."/>
            <person name="Teeling H."/>
            <person name="Quast C."/>
            <person name="Wulf J."/>
            <person name="Schattenhofer M."/>
            <person name="Yan S."/>
            <person name="Ferriera S."/>
            <person name="Johnson J."/>
            <person name="Glockner F.O."/>
            <person name="Amann R."/>
        </authorList>
    </citation>
    <scope>NUCLEOTIDE SEQUENCE [LARGE SCALE GENOMIC DNA]</scope>
    <source>
        <strain evidence="3">KT71</strain>
    </source>
</reference>
<keyword evidence="4" id="KW-1185">Reference proteome</keyword>
<dbReference type="GO" id="GO:0003676">
    <property type="term" value="F:nucleic acid binding"/>
    <property type="evidence" value="ECO:0007669"/>
    <property type="project" value="InterPro"/>
</dbReference>